<dbReference type="OrthoDB" id="9814092at2"/>
<comment type="function">
    <text evidence="1">Could be a virulence factor.</text>
</comment>
<evidence type="ECO:0000256" key="5">
    <source>
        <dbReference type="ARBA" id="ARBA00029594"/>
    </source>
</evidence>
<dbReference type="SMART" id="SM00155">
    <property type="entry name" value="PLDc"/>
    <property type="match status" value="2"/>
</dbReference>
<dbReference type="GO" id="GO:0030572">
    <property type="term" value="F:phosphatidyltransferase activity"/>
    <property type="evidence" value="ECO:0007669"/>
    <property type="project" value="UniProtKB-ARBA"/>
</dbReference>
<proteinExistence type="predicted"/>
<evidence type="ECO:0000256" key="2">
    <source>
        <dbReference type="ARBA" id="ARBA00004613"/>
    </source>
</evidence>
<evidence type="ECO:0000256" key="3">
    <source>
        <dbReference type="ARBA" id="ARBA00018392"/>
    </source>
</evidence>
<dbReference type="Gene3D" id="3.30.870.10">
    <property type="entry name" value="Endonuclease Chain A"/>
    <property type="match status" value="2"/>
</dbReference>
<evidence type="ECO:0000256" key="1">
    <source>
        <dbReference type="ARBA" id="ARBA00003145"/>
    </source>
</evidence>
<dbReference type="Pfam" id="PF13091">
    <property type="entry name" value="PLDc_2"/>
    <property type="match status" value="2"/>
</dbReference>
<dbReference type="PANTHER" id="PTHR21248:SF12">
    <property type="entry name" value="CARDIOLIPIN SYNTHASE C"/>
    <property type="match status" value="1"/>
</dbReference>
<organism evidence="7 8">
    <name type="scientific">Haematobacter genomosp. 1</name>
    <dbReference type="NCBI Taxonomy" id="366618"/>
    <lineage>
        <taxon>Bacteria</taxon>
        <taxon>Pseudomonadati</taxon>
        <taxon>Pseudomonadota</taxon>
        <taxon>Alphaproteobacteria</taxon>
        <taxon>Rhodobacterales</taxon>
        <taxon>Paracoccaceae</taxon>
        <taxon>Haematobacter</taxon>
    </lineage>
</organism>
<dbReference type="PANTHER" id="PTHR21248">
    <property type="entry name" value="CARDIOLIPIN SYNTHASE"/>
    <property type="match status" value="1"/>
</dbReference>
<dbReference type="InterPro" id="IPR001736">
    <property type="entry name" value="PLipase_D/transphosphatidylase"/>
</dbReference>
<evidence type="ECO:0000313" key="7">
    <source>
        <dbReference type="EMBL" id="OWJ78063.1"/>
    </source>
</evidence>
<keyword evidence="8" id="KW-1185">Reference proteome</keyword>
<dbReference type="InterPro" id="IPR025202">
    <property type="entry name" value="PLD-like_dom"/>
</dbReference>
<keyword evidence="4" id="KW-0964">Secreted</keyword>
<reference evidence="7 8" key="1">
    <citation type="submission" date="2016-12" db="EMBL/GenBank/DDBJ databases">
        <title>Comparison of Traditional DNA-DNA Hybridization with In Silico Genomic Analysis.</title>
        <authorList>
            <person name="Nicholson A.C."/>
            <person name="Humrighouse B.W."/>
            <person name="Graziano J."/>
            <person name="Lasker B."/>
            <person name="Whitney A.M."/>
            <person name="Mcquiston J.R."/>
        </authorList>
    </citation>
    <scope>NUCLEOTIDE SEQUENCE [LARGE SCALE GENOMIC DNA]</scope>
    <source>
        <strain evidence="7 8">H2240</strain>
    </source>
</reference>
<evidence type="ECO:0000313" key="8">
    <source>
        <dbReference type="Proteomes" id="UP000196878"/>
    </source>
</evidence>
<dbReference type="PROSITE" id="PS50035">
    <property type="entry name" value="PLD"/>
    <property type="match status" value="1"/>
</dbReference>
<protein>
    <recommendedName>
        <fullName evidence="3">Phospholipase D</fullName>
    </recommendedName>
    <alternativeName>
        <fullName evidence="5">Choline phosphatase</fullName>
    </alternativeName>
</protein>
<dbReference type="GO" id="GO:0032049">
    <property type="term" value="P:cardiolipin biosynthetic process"/>
    <property type="evidence" value="ECO:0007669"/>
    <property type="project" value="UniProtKB-ARBA"/>
</dbReference>
<gene>
    <name evidence="7" type="ORF">CDV49_09790</name>
</gene>
<dbReference type="Proteomes" id="UP000196878">
    <property type="component" value="Unassembled WGS sequence"/>
</dbReference>
<accession>A0A212ABN1</accession>
<dbReference type="AlphaFoldDB" id="A0A212ABN1"/>
<sequence>MMRAVLIGLAIVALAIVAAIVVLRVMFPLPSLDGRTETQAVPPSAETPLGRFIVGEAAAHGKESGIRAIFSGPDAFAVRMALADAAVQTLDVQYYIWQNDLTGTLLLDSLRRAADRGVRVRLLVDDNGVPDLDPELAALNALPNAEVRLFNPFTIRNPRWLGYFYDFVRVNRRMHNKSFTADGIATVIGGRNVGDIYFESGPDAHYLDLDVLGVGQVAKDVSVDFDGYWASGSAYPVDLLVPAPEDPGALLDARIAAARKDSAHDAYVARVHSDPAVRELLDGSYKVDWVPVKLVSDDPAKGLGKNDRSGLMAVRLGEILETPRRSLDLISAYFVPGNRLSEQFEDWARSGVTVRVLTNSQDATDVLPVHSGYIKHRKPLAEAGVRLYELKSDAGSNQRRQTENFGFLGSSMTSLHAKTFTVDAARIFIGSFNFDPRSAYLNTEMGFLIESPDLAQRMGSAFDSQIPDEAYSVVLENDRIVWLDPVPGGEPVTHLTEPNTTWLSRATVRFLSWLPIDWLL</sequence>
<evidence type="ECO:0000259" key="6">
    <source>
        <dbReference type="PROSITE" id="PS50035"/>
    </source>
</evidence>
<feature type="domain" description="PLD phosphodiesterase" evidence="6">
    <location>
        <begin position="411"/>
        <end position="438"/>
    </location>
</feature>
<evidence type="ECO:0000256" key="4">
    <source>
        <dbReference type="ARBA" id="ARBA00022525"/>
    </source>
</evidence>
<dbReference type="GO" id="GO:0005576">
    <property type="term" value="C:extracellular region"/>
    <property type="evidence" value="ECO:0007669"/>
    <property type="project" value="UniProtKB-SubCell"/>
</dbReference>
<dbReference type="SUPFAM" id="SSF56024">
    <property type="entry name" value="Phospholipase D/nuclease"/>
    <property type="match status" value="2"/>
</dbReference>
<comment type="subcellular location">
    <subcellularLocation>
        <location evidence="2">Secreted</location>
    </subcellularLocation>
</comment>
<comment type="caution">
    <text evidence="7">The sequence shown here is derived from an EMBL/GenBank/DDBJ whole genome shotgun (WGS) entry which is preliminary data.</text>
</comment>
<dbReference type="EMBL" id="NIPW01000013">
    <property type="protein sequence ID" value="OWJ78063.1"/>
    <property type="molecule type" value="Genomic_DNA"/>
</dbReference>
<dbReference type="CDD" id="cd09111">
    <property type="entry name" value="PLDc_ymdC_like_1"/>
    <property type="match status" value="1"/>
</dbReference>
<dbReference type="CDD" id="cd09113">
    <property type="entry name" value="PLDc_ymdC_like_2"/>
    <property type="match status" value="1"/>
</dbReference>
<name>A0A212ABN1_9RHOB</name>
<dbReference type="RefSeq" id="WP_088215355.1">
    <property type="nucleotide sequence ID" value="NZ_NIPW01000013.1"/>
</dbReference>